<name>A0ABP7U151_9FLAO</name>
<organism evidence="1 2">
    <name type="scientific">Flavobacterium cheonhonense</name>
    <dbReference type="NCBI Taxonomy" id="706185"/>
    <lineage>
        <taxon>Bacteria</taxon>
        <taxon>Pseudomonadati</taxon>
        <taxon>Bacteroidota</taxon>
        <taxon>Flavobacteriia</taxon>
        <taxon>Flavobacteriales</taxon>
        <taxon>Flavobacteriaceae</taxon>
        <taxon>Flavobacterium</taxon>
    </lineage>
</organism>
<evidence type="ECO:0000313" key="1">
    <source>
        <dbReference type="EMBL" id="GAA4034277.1"/>
    </source>
</evidence>
<dbReference type="EMBL" id="BAABCR010000015">
    <property type="protein sequence ID" value="GAA4034277.1"/>
    <property type="molecule type" value="Genomic_DNA"/>
</dbReference>
<protein>
    <submittedName>
        <fullName evidence="1">Uncharacterized protein</fullName>
    </submittedName>
</protein>
<proteinExistence type="predicted"/>
<sequence>MKHLKILIVLLTFGLGIAKTEAQPIRFKSSSVSFTDKKPDGSWNEWSDFVKANVLITLDAKKDLILINSNEVQSFKIKAYGEIEDNEEVNIVPFECVDNKFSKCTILIITKKKESNRMQIYINYNEVKFVYNIYNETKNG</sequence>
<evidence type="ECO:0000313" key="2">
    <source>
        <dbReference type="Proteomes" id="UP001500968"/>
    </source>
</evidence>
<gene>
    <name evidence="1" type="ORF">GCM10022386_18830</name>
</gene>
<dbReference type="Proteomes" id="UP001500968">
    <property type="component" value="Unassembled WGS sequence"/>
</dbReference>
<dbReference type="RefSeq" id="WP_290871708.1">
    <property type="nucleotide sequence ID" value="NZ_BAABCR010000015.1"/>
</dbReference>
<accession>A0ABP7U151</accession>
<comment type="caution">
    <text evidence="1">The sequence shown here is derived from an EMBL/GenBank/DDBJ whole genome shotgun (WGS) entry which is preliminary data.</text>
</comment>
<keyword evidence="2" id="KW-1185">Reference proteome</keyword>
<reference evidence="2" key="1">
    <citation type="journal article" date="2019" name="Int. J. Syst. Evol. Microbiol.">
        <title>The Global Catalogue of Microorganisms (GCM) 10K type strain sequencing project: providing services to taxonomists for standard genome sequencing and annotation.</title>
        <authorList>
            <consortium name="The Broad Institute Genomics Platform"/>
            <consortium name="The Broad Institute Genome Sequencing Center for Infectious Disease"/>
            <person name="Wu L."/>
            <person name="Ma J."/>
        </authorList>
    </citation>
    <scope>NUCLEOTIDE SEQUENCE [LARGE SCALE GENOMIC DNA]</scope>
    <source>
        <strain evidence="2">JCM 17064</strain>
    </source>
</reference>